<dbReference type="InterPro" id="IPR042070">
    <property type="entry name" value="PucR_C-HTH_sf"/>
</dbReference>
<accession>A0ABS8N7T6</accession>
<dbReference type="Proteomes" id="UP001165422">
    <property type="component" value="Unassembled WGS sequence"/>
</dbReference>
<keyword evidence="3" id="KW-1185">Reference proteome</keyword>
<dbReference type="InterPro" id="IPR051448">
    <property type="entry name" value="CdaR-like_regulators"/>
</dbReference>
<dbReference type="PANTHER" id="PTHR33744">
    <property type="entry name" value="CARBOHYDRATE DIACID REGULATOR"/>
    <property type="match status" value="1"/>
</dbReference>
<reference evidence="2" key="1">
    <citation type="submission" date="2021-11" db="EMBL/GenBank/DDBJ databases">
        <authorList>
            <person name="Qingchun L."/>
            <person name="Dong Z."/>
            <person name="Zongwei Q."/>
            <person name="Jia Z."/>
            <person name="Duotao L."/>
        </authorList>
    </citation>
    <scope>NUCLEOTIDE SEQUENCE</scope>
    <source>
        <strain evidence="2">WLY-B-L2</strain>
    </source>
</reference>
<dbReference type="RefSeq" id="WP_229981721.1">
    <property type="nucleotide sequence ID" value="NZ_JAJJPB010000019.1"/>
</dbReference>
<organism evidence="2 3">
    <name type="scientific">Clostridium aromativorans</name>
    <dbReference type="NCBI Taxonomy" id="2836848"/>
    <lineage>
        <taxon>Bacteria</taxon>
        <taxon>Bacillati</taxon>
        <taxon>Bacillota</taxon>
        <taxon>Clostridia</taxon>
        <taxon>Eubacteriales</taxon>
        <taxon>Clostridiaceae</taxon>
        <taxon>Clostridium</taxon>
    </lineage>
</organism>
<evidence type="ECO:0000313" key="2">
    <source>
        <dbReference type="EMBL" id="MCC9295871.1"/>
    </source>
</evidence>
<dbReference type="Pfam" id="PF13556">
    <property type="entry name" value="HTH_30"/>
    <property type="match status" value="1"/>
</dbReference>
<sequence>MNLTMHSLLNKINKYNPKLYICQKEDISIKAVKFLSESQSFFNPDYLYVGKDSDFPKVLPQNSTVNILCISNNLMTFKYAKKPMLNLIVLDDKINIFKIFNEIQEIIIEYQESDINSSKLLNALISGKGIQHIVNVGYEILGNPICILDLSFKLIASSKNAKVDDPIWVELLTKGYCSYNFTSKHNIKKFIEIIHKNNSPVFMNKDKFRIPRIISNIKINNTVVAYLTSLEYEKPFSRNDMDLIILLCRIISSEMQKNRFFQNAKGFRYENFIIDLLDGSENNKKTIEDRLNFLDLNFYYNLYVLVIFVPQNKFVHTSLHQVMDTIEYMLPGSKIIIYNDFIVALINRKDKIFNIEHTFSRLITFFKSNNIYGGLSRCFHNIADIKNYYEQSVKSIELGIRLIKDKFLFYYEDLAIYHLLEICSRQEDLKKFCHASIFALIKYDKINNTNYLHCLYTYLLNEKNQLKTASNLNICRSTLSHRLKRIQQIMKIDLNDTTTILGLTLTFMIFKYMDIYGGVIHE</sequence>
<dbReference type="Gene3D" id="1.10.10.2840">
    <property type="entry name" value="PucR C-terminal helix-turn-helix domain"/>
    <property type="match status" value="1"/>
</dbReference>
<evidence type="ECO:0000259" key="1">
    <source>
        <dbReference type="Pfam" id="PF13556"/>
    </source>
</evidence>
<name>A0ABS8N7T6_9CLOT</name>
<evidence type="ECO:0000313" key="3">
    <source>
        <dbReference type="Proteomes" id="UP001165422"/>
    </source>
</evidence>
<comment type="caution">
    <text evidence="2">The sequence shown here is derived from an EMBL/GenBank/DDBJ whole genome shotgun (WGS) entry which is preliminary data.</text>
</comment>
<protein>
    <submittedName>
        <fullName evidence="2">Helix-turn-helix domain-containing protein</fullName>
    </submittedName>
</protein>
<dbReference type="InterPro" id="IPR025736">
    <property type="entry name" value="PucR_C-HTH_dom"/>
</dbReference>
<feature type="domain" description="PucR C-terminal helix-turn-helix" evidence="1">
    <location>
        <begin position="451"/>
        <end position="507"/>
    </location>
</feature>
<dbReference type="EMBL" id="JAJJPB010000019">
    <property type="protein sequence ID" value="MCC9295871.1"/>
    <property type="molecule type" value="Genomic_DNA"/>
</dbReference>
<proteinExistence type="predicted"/>
<gene>
    <name evidence="2" type="ORF">LN736_13470</name>
</gene>